<organism evidence="1 4">
    <name type="scientific">Pseudoduganella albidiflava</name>
    <dbReference type="NCBI Taxonomy" id="321983"/>
    <lineage>
        <taxon>Bacteria</taxon>
        <taxon>Pseudomonadati</taxon>
        <taxon>Pseudomonadota</taxon>
        <taxon>Betaproteobacteria</taxon>
        <taxon>Burkholderiales</taxon>
        <taxon>Oxalobacteraceae</taxon>
        <taxon>Telluria group</taxon>
        <taxon>Pseudoduganella</taxon>
    </lineage>
</organism>
<evidence type="ECO:0000313" key="4">
    <source>
        <dbReference type="Proteomes" id="UP000628442"/>
    </source>
</evidence>
<dbReference type="OrthoDB" id="8758905at2"/>
<accession>A0A411X0B1</accession>
<dbReference type="EMBL" id="CP036401">
    <property type="protein sequence ID" value="QBI02295.1"/>
    <property type="molecule type" value="Genomic_DNA"/>
</dbReference>
<dbReference type="AlphaFoldDB" id="A0A411X0B1"/>
<proteinExistence type="predicted"/>
<gene>
    <name evidence="2" type="ORF">EYF70_16695</name>
    <name evidence="1" type="ORF">GCM10007387_56790</name>
</gene>
<dbReference type="Proteomes" id="UP000628442">
    <property type="component" value="Unassembled WGS sequence"/>
</dbReference>
<keyword evidence="3" id="KW-1185">Reference proteome</keyword>
<reference evidence="2 3" key="2">
    <citation type="submission" date="2019-02" db="EMBL/GenBank/DDBJ databases">
        <title>Draft Genome Sequences of Six Type Strains of the Genus Massilia.</title>
        <authorList>
            <person name="Miess H."/>
            <person name="Frediansyhah A."/>
            <person name="Gross H."/>
        </authorList>
    </citation>
    <scope>NUCLEOTIDE SEQUENCE [LARGE SCALE GENOMIC DNA]</scope>
    <source>
        <strain evidence="2 3">DSM 17472</strain>
    </source>
</reference>
<name>A0A411X0B1_9BURK</name>
<sequence>MRTMVLEVVVADAPVDEACRRVMQKLVAAGCVQADVPYSLEPFQVAEPDLRYLLNHGEVYEPGTSLVMPVLRSVSVEKKGADVGKVAFVLAVNLS</sequence>
<dbReference type="RefSeq" id="WP_131146410.1">
    <property type="nucleotide sequence ID" value="NZ_BMWV01000022.1"/>
</dbReference>
<evidence type="ECO:0000313" key="2">
    <source>
        <dbReference type="EMBL" id="QBI02295.1"/>
    </source>
</evidence>
<evidence type="ECO:0000313" key="3">
    <source>
        <dbReference type="Proteomes" id="UP000292307"/>
    </source>
</evidence>
<evidence type="ECO:0000313" key="1">
    <source>
        <dbReference type="EMBL" id="GGY67202.1"/>
    </source>
</evidence>
<dbReference type="EMBL" id="BMWV01000022">
    <property type="protein sequence ID" value="GGY67202.1"/>
    <property type="molecule type" value="Genomic_DNA"/>
</dbReference>
<dbReference type="Proteomes" id="UP000292307">
    <property type="component" value="Chromosome"/>
</dbReference>
<reference evidence="1" key="3">
    <citation type="submission" date="2022-12" db="EMBL/GenBank/DDBJ databases">
        <authorList>
            <person name="Sun Q."/>
            <person name="Kim S."/>
        </authorList>
    </citation>
    <scope>NUCLEOTIDE SEQUENCE</scope>
    <source>
        <strain evidence="1">KCTC 12343</strain>
    </source>
</reference>
<reference evidence="1" key="1">
    <citation type="journal article" date="2014" name="Int. J. Syst. Evol. Microbiol.">
        <title>Complete genome sequence of Corynebacterium casei LMG S-19264T (=DSM 44701T), isolated from a smear-ripened cheese.</title>
        <authorList>
            <consortium name="US DOE Joint Genome Institute (JGI-PGF)"/>
            <person name="Walter F."/>
            <person name="Albersmeier A."/>
            <person name="Kalinowski J."/>
            <person name="Ruckert C."/>
        </authorList>
    </citation>
    <scope>NUCLEOTIDE SEQUENCE</scope>
    <source>
        <strain evidence="1">KCTC 12343</strain>
    </source>
</reference>
<protein>
    <submittedName>
        <fullName evidence="1">Uncharacterized protein</fullName>
    </submittedName>
</protein>